<dbReference type="InterPro" id="IPR043216">
    <property type="entry name" value="PAP-like"/>
</dbReference>
<dbReference type="EMBL" id="ML992519">
    <property type="protein sequence ID" value="KAF2219202.1"/>
    <property type="molecule type" value="Genomic_DNA"/>
</dbReference>
<dbReference type="PANTHER" id="PTHR10165">
    <property type="entry name" value="LIPID PHOSPHATE PHOSPHATASE"/>
    <property type="match status" value="1"/>
</dbReference>
<dbReference type="InterPro" id="IPR000326">
    <property type="entry name" value="PAP2/HPO"/>
</dbReference>
<feature type="domain" description="Phosphatidic acid phosphatase type 2/haloperoxidase" evidence="8">
    <location>
        <begin position="12"/>
        <end position="127"/>
    </location>
</feature>
<feature type="transmembrane region" description="Helical" evidence="7">
    <location>
        <begin position="75"/>
        <end position="96"/>
    </location>
</feature>
<dbReference type="Proteomes" id="UP000799538">
    <property type="component" value="Unassembled WGS sequence"/>
</dbReference>
<dbReference type="OrthoDB" id="8907274at2759"/>
<gene>
    <name evidence="9" type="ORF">BDZ85DRAFT_269083</name>
</gene>
<dbReference type="GO" id="GO:0006644">
    <property type="term" value="P:phospholipid metabolic process"/>
    <property type="evidence" value="ECO:0007669"/>
    <property type="project" value="InterPro"/>
</dbReference>
<dbReference type="GO" id="GO:0046839">
    <property type="term" value="P:phospholipid dephosphorylation"/>
    <property type="evidence" value="ECO:0007669"/>
    <property type="project" value="TreeGrafter"/>
</dbReference>
<dbReference type="InterPro" id="IPR036938">
    <property type="entry name" value="PAP2/HPO_sf"/>
</dbReference>
<evidence type="ECO:0000259" key="8">
    <source>
        <dbReference type="Pfam" id="PF01569"/>
    </source>
</evidence>
<dbReference type="Gene3D" id="1.20.144.10">
    <property type="entry name" value="Phosphatidic acid phosphatase type 2/haloperoxidase"/>
    <property type="match status" value="1"/>
</dbReference>
<evidence type="ECO:0000256" key="5">
    <source>
        <dbReference type="ARBA" id="ARBA00023136"/>
    </source>
</evidence>
<evidence type="ECO:0000313" key="9">
    <source>
        <dbReference type="EMBL" id="KAF2219202.1"/>
    </source>
</evidence>
<dbReference type="PANTHER" id="PTHR10165:SF154">
    <property type="entry name" value="PAP2 DOMAIN PROTEIN (AFU_ORTHOLOGUE AFUA_1G09730)"/>
    <property type="match status" value="1"/>
</dbReference>
<accession>A0A6A6G0F9</accession>
<evidence type="ECO:0000313" key="10">
    <source>
        <dbReference type="Proteomes" id="UP000799538"/>
    </source>
</evidence>
<evidence type="ECO:0000256" key="4">
    <source>
        <dbReference type="ARBA" id="ARBA00022989"/>
    </source>
</evidence>
<evidence type="ECO:0000256" key="2">
    <source>
        <dbReference type="ARBA" id="ARBA00008816"/>
    </source>
</evidence>
<feature type="transmembrane region" description="Helical" evidence="7">
    <location>
        <begin position="31"/>
        <end position="55"/>
    </location>
</feature>
<keyword evidence="4 7" id="KW-1133">Transmembrane helix</keyword>
<comment type="subcellular location">
    <subcellularLocation>
        <location evidence="1">Membrane</location>
        <topology evidence="1">Multi-pass membrane protein</topology>
    </subcellularLocation>
</comment>
<dbReference type="GO" id="GO:0008195">
    <property type="term" value="F:phosphatidate phosphatase activity"/>
    <property type="evidence" value="ECO:0007669"/>
    <property type="project" value="TreeGrafter"/>
</dbReference>
<sequence length="196" mass="22250">MGPVRVQAEICQQTNKRLLDDAFAGFPSGHSSFSCAGLVFLSIWLAAMFQVPLPFLSDDRVSRQVDNHAWTSKHLWRLVLTLTPSAGALFICASRYADFHHAGIDIFAGAVIGTICAITSFRLHYRLFYNGSSRPLWLPRPLMDKTWVDSDVIPTRNHSTTYFRRESDHDLEFAREGTNDSTRPIHLQTFDRNQAH</sequence>
<reference evidence="10" key="1">
    <citation type="journal article" date="2020" name="Stud. Mycol.">
        <title>101 Dothideomycetes genomes: A test case for predicting lifestyles and emergence of pathogens.</title>
        <authorList>
            <person name="Haridas S."/>
            <person name="Albert R."/>
            <person name="Binder M."/>
            <person name="Bloem J."/>
            <person name="LaButti K."/>
            <person name="Salamov A."/>
            <person name="Andreopoulos B."/>
            <person name="Baker S."/>
            <person name="Barry K."/>
            <person name="Bills G."/>
            <person name="Bluhm B."/>
            <person name="Cannon C."/>
            <person name="Castanera R."/>
            <person name="Culley D."/>
            <person name="Daum C."/>
            <person name="Ezra D."/>
            <person name="Gonzalez J."/>
            <person name="Henrissat B."/>
            <person name="Kuo A."/>
            <person name="Liang C."/>
            <person name="Lipzen A."/>
            <person name="Lutzoni F."/>
            <person name="Magnuson J."/>
            <person name="Mondo S."/>
            <person name="Nolan M."/>
            <person name="Ohm R."/>
            <person name="Pangilinan J."/>
            <person name="Park H.-J."/>
            <person name="Ramirez L."/>
            <person name="Alfaro M."/>
            <person name="Sun H."/>
            <person name="Tritt A."/>
            <person name="Yoshinaga Y."/>
            <person name="Zwiers L.-H."/>
            <person name="Turgeon B."/>
            <person name="Goodwin S."/>
            <person name="Spatafora J."/>
            <person name="Crous P."/>
            <person name="Grigoriev I."/>
        </authorList>
    </citation>
    <scope>NUCLEOTIDE SEQUENCE [LARGE SCALE GENOMIC DNA]</scope>
    <source>
        <strain evidence="10">CECT 20119</strain>
    </source>
</reference>
<dbReference type="SUPFAM" id="SSF48317">
    <property type="entry name" value="Acid phosphatase/Vanadium-dependent haloperoxidase"/>
    <property type="match status" value="1"/>
</dbReference>
<dbReference type="Pfam" id="PF01569">
    <property type="entry name" value="PAP2"/>
    <property type="match status" value="1"/>
</dbReference>
<dbReference type="GO" id="GO:0016020">
    <property type="term" value="C:membrane"/>
    <property type="evidence" value="ECO:0007669"/>
    <property type="project" value="UniProtKB-SubCell"/>
</dbReference>
<dbReference type="AlphaFoldDB" id="A0A6A6G0F9"/>
<feature type="transmembrane region" description="Helical" evidence="7">
    <location>
        <begin position="102"/>
        <end position="125"/>
    </location>
</feature>
<evidence type="ECO:0000256" key="6">
    <source>
        <dbReference type="SAM" id="MobiDB-lite"/>
    </source>
</evidence>
<organism evidence="9 10">
    <name type="scientific">Elsinoe ampelina</name>
    <dbReference type="NCBI Taxonomy" id="302913"/>
    <lineage>
        <taxon>Eukaryota</taxon>
        <taxon>Fungi</taxon>
        <taxon>Dikarya</taxon>
        <taxon>Ascomycota</taxon>
        <taxon>Pezizomycotina</taxon>
        <taxon>Dothideomycetes</taxon>
        <taxon>Dothideomycetidae</taxon>
        <taxon>Myriangiales</taxon>
        <taxon>Elsinoaceae</taxon>
        <taxon>Elsinoe</taxon>
    </lineage>
</organism>
<keyword evidence="5 7" id="KW-0472">Membrane</keyword>
<keyword evidence="10" id="KW-1185">Reference proteome</keyword>
<keyword evidence="3 7" id="KW-0812">Transmembrane</keyword>
<evidence type="ECO:0000256" key="7">
    <source>
        <dbReference type="SAM" id="Phobius"/>
    </source>
</evidence>
<proteinExistence type="inferred from homology"/>
<dbReference type="PROSITE" id="PS51257">
    <property type="entry name" value="PROKAR_LIPOPROTEIN"/>
    <property type="match status" value="1"/>
</dbReference>
<feature type="region of interest" description="Disordered" evidence="6">
    <location>
        <begin position="175"/>
        <end position="196"/>
    </location>
</feature>
<name>A0A6A6G0F9_9PEZI</name>
<evidence type="ECO:0000256" key="1">
    <source>
        <dbReference type="ARBA" id="ARBA00004141"/>
    </source>
</evidence>
<protein>
    <recommendedName>
        <fullName evidence="8">Phosphatidic acid phosphatase type 2/haloperoxidase domain-containing protein</fullName>
    </recommendedName>
</protein>
<evidence type="ECO:0000256" key="3">
    <source>
        <dbReference type="ARBA" id="ARBA00022692"/>
    </source>
</evidence>
<comment type="similarity">
    <text evidence="2">Belongs to the PA-phosphatase related phosphoesterase family.</text>
</comment>